<proteinExistence type="predicted"/>
<dbReference type="STRING" id="13249.T1IA50"/>
<accession>T1IA50</accession>
<evidence type="ECO:0000313" key="1">
    <source>
        <dbReference type="EnsemblMetazoa" id="RPRC013171-PA"/>
    </source>
</evidence>
<name>T1IA50_RHOPR</name>
<dbReference type="EMBL" id="ACPB03005978">
    <property type="status" value="NOT_ANNOTATED_CDS"/>
    <property type="molecule type" value="Genomic_DNA"/>
</dbReference>
<protein>
    <recommendedName>
        <fullName evidence="3">FYVE-type zinc finger domain-containing protein</fullName>
    </recommendedName>
</protein>
<dbReference type="AlphaFoldDB" id="T1IA50"/>
<dbReference type="OMA" id="NTCNIAS"/>
<dbReference type="VEuPathDB" id="VectorBase:RPRC013171"/>
<dbReference type="eggNOG" id="KOG1181">
    <property type="taxonomic scope" value="Eukaryota"/>
</dbReference>
<dbReference type="HOGENOM" id="CLU_701283_0_0_1"/>
<organism evidence="1 2">
    <name type="scientific">Rhodnius prolixus</name>
    <name type="common">Triatomid bug</name>
    <dbReference type="NCBI Taxonomy" id="13249"/>
    <lineage>
        <taxon>Eukaryota</taxon>
        <taxon>Metazoa</taxon>
        <taxon>Ecdysozoa</taxon>
        <taxon>Arthropoda</taxon>
        <taxon>Hexapoda</taxon>
        <taxon>Insecta</taxon>
        <taxon>Pterygota</taxon>
        <taxon>Neoptera</taxon>
        <taxon>Paraneoptera</taxon>
        <taxon>Hemiptera</taxon>
        <taxon>Heteroptera</taxon>
        <taxon>Panheteroptera</taxon>
        <taxon>Cimicomorpha</taxon>
        <taxon>Reduviidae</taxon>
        <taxon>Triatominae</taxon>
        <taxon>Rhodnius</taxon>
    </lineage>
</organism>
<dbReference type="EnsemblMetazoa" id="RPRC013171-RA">
    <property type="protein sequence ID" value="RPRC013171-PA"/>
    <property type="gene ID" value="RPRC013171"/>
</dbReference>
<dbReference type="InParanoid" id="T1IA50"/>
<evidence type="ECO:0008006" key="3">
    <source>
        <dbReference type="Google" id="ProtNLM"/>
    </source>
</evidence>
<reference evidence="1" key="1">
    <citation type="submission" date="2015-05" db="UniProtKB">
        <authorList>
            <consortium name="EnsemblMetazoa"/>
        </authorList>
    </citation>
    <scope>IDENTIFICATION</scope>
</reference>
<dbReference type="Gene3D" id="3.30.40.10">
    <property type="entry name" value="Zinc/RING finger domain, C3HC4 (zinc finger)"/>
    <property type="match status" value="1"/>
</dbReference>
<dbReference type="InterPro" id="IPR011011">
    <property type="entry name" value="Znf_FYVE_PHD"/>
</dbReference>
<sequence>FLCLLVVGIKWASAVKRDLAGEENTVNASRLVCARCGTSFFDNVQLGLKDVLCEDCKRPVCSACALRYPTIWLCTACIKSRDEDMVLGDLLLKDLRYRFPVVEPSSKRYGKRENDVRDLIEMLVQNILGISFENIKVNSVSNDITYLEFMDKYEGVLSLTLLRLKISIQLIIDGVASVINDSPSSIELQLRGLIRDIIEDAACIEFTKMSEIKSNTCNIASKTYEDILAIAILNKIIENVVVPAVEGPAPRAILLHEAQSHISLSLRENSDFERHHPANTKLEAQIRKLRTFTSSKNYWNKYKVSLPDLGWELPRDNISELKSWRWEENWLFRRKKAELICSAATSDYKRRTTVPMFVPSPNIHISPKIGEDCVEDISDLSDLSDSEIERLIQT</sequence>
<keyword evidence="2" id="KW-1185">Reference proteome</keyword>
<evidence type="ECO:0000313" key="2">
    <source>
        <dbReference type="Proteomes" id="UP000015103"/>
    </source>
</evidence>
<dbReference type="InterPro" id="IPR013083">
    <property type="entry name" value="Znf_RING/FYVE/PHD"/>
</dbReference>
<dbReference type="SUPFAM" id="SSF57903">
    <property type="entry name" value="FYVE/PHD zinc finger"/>
    <property type="match status" value="1"/>
</dbReference>
<dbReference type="Proteomes" id="UP000015103">
    <property type="component" value="Unassembled WGS sequence"/>
</dbReference>